<name>A0A9D5R818_9FIRM</name>
<evidence type="ECO:0000313" key="2">
    <source>
        <dbReference type="EMBL" id="MBE5038979.1"/>
    </source>
</evidence>
<protein>
    <submittedName>
        <fullName evidence="2">ANTAR domain-containing protein</fullName>
    </submittedName>
</protein>
<feature type="domain" description="ANTAR" evidence="1">
    <location>
        <begin position="129"/>
        <end position="190"/>
    </location>
</feature>
<dbReference type="PROSITE" id="PS50921">
    <property type="entry name" value="ANTAR"/>
    <property type="match status" value="1"/>
</dbReference>
<evidence type="ECO:0000313" key="3">
    <source>
        <dbReference type="Proteomes" id="UP000806542"/>
    </source>
</evidence>
<reference evidence="2" key="1">
    <citation type="submission" date="2020-10" db="EMBL/GenBank/DDBJ databases">
        <title>ChiBAC.</title>
        <authorList>
            <person name="Zenner C."/>
            <person name="Hitch T.C.A."/>
            <person name="Clavel T."/>
        </authorList>
    </citation>
    <scope>NUCLEOTIDE SEQUENCE</scope>
    <source>
        <strain evidence="2">DSM 107454</strain>
    </source>
</reference>
<evidence type="ECO:0000259" key="1">
    <source>
        <dbReference type="PROSITE" id="PS50921"/>
    </source>
</evidence>
<dbReference type="GO" id="GO:0003723">
    <property type="term" value="F:RNA binding"/>
    <property type="evidence" value="ECO:0007669"/>
    <property type="project" value="InterPro"/>
</dbReference>
<dbReference type="SUPFAM" id="SSF52172">
    <property type="entry name" value="CheY-like"/>
    <property type="match status" value="1"/>
</dbReference>
<keyword evidence="3" id="KW-1185">Reference proteome</keyword>
<sequence length="194" mass="21978">MSLKEHGYSVLVVSAAEKFNAACSVLLPETKYDPVQIVLSVNAARRAFAERDFDFVIVNAPLPDDTGVRFAMDASMAKGTAVLLLVRSEVYGEIYDKVTENGIFTLPKPLSRSALAMGLCWMAAARERLRRFEKKTLSIEEKMAEIRLVNRAKWLLISQLKMDEPYAHHYIEKQAMDRCVSKREIAEEIIKTYS</sequence>
<dbReference type="EMBL" id="JADCKB010000001">
    <property type="protein sequence ID" value="MBE5038979.1"/>
    <property type="molecule type" value="Genomic_DNA"/>
</dbReference>
<dbReference type="InterPro" id="IPR011006">
    <property type="entry name" value="CheY-like_superfamily"/>
</dbReference>
<dbReference type="Gene3D" id="1.10.10.10">
    <property type="entry name" value="Winged helix-like DNA-binding domain superfamily/Winged helix DNA-binding domain"/>
    <property type="match status" value="1"/>
</dbReference>
<dbReference type="SMART" id="SM01012">
    <property type="entry name" value="ANTAR"/>
    <property type="match status" value="1"/>
</dbReference>
<dbReference type="InterPro" id="IPR005561">
    <property type="entry name" value="ANTAR"/>
</dbReference>
<dbReference type="RefSeq" id="WP_226391532.1">
    <property type="nucleotide sequence ID" value="NZ_JADCKB010000001.1"/>
</dbReference>
<dbReference type="Pfam" id="PF03861">
    <property type="entry name" value="ANTAR"/>
    <property type="match status" value="1"/>
</dbReference>
<organism evidence="2 3">
    <name type="scientific">Ructibacterium gallinarum</name>
    <dbReference type="NCBI Taxonomy" id="2779355"/>
    <lineage>
        <taxon>Bacteria</taxon>
        <taxon>Bacillati</taxon>
        <taxon>Bacillota</taxon>
        <taxon>Clostridia</taxon>
        <taxon>Eubacteriales</taxon>
        <taxon>Oscillospiraceae</taxon>
        <taxon>Ructibacterium</taxon>
    </lineage>
</organism>
<accession>A0A9D5R818</accession>
<proteinExistence type="predicted"/>
<gene>
    <name evidence="2" type="ORF">INF28_00665</name>
</gene>
<dbReference type="InterPro" id="IPR036388">
    <property type="entry name" value="WH-like_DNA-bd_sf"/>
</dbReference>
<dbReference type="AlphaFoldDB" id="A0A9D5R818"/>
<dbReference type="Proteomes" id="UP000806542">
    <property type="component" value="Unassembled WGS sequence"/>
</dbReference>
<comment type="caution">
    <text evidence="2">The sequence shown here is derived from an EMBL/GenBank/DDBJ whole genome shotgun (WGS) entry which is preliminary data.</text>
</comment>